<evidence type="ECO:0000313" key="9">
    <source>
        <dbReference type="EMBL" id="SCU90029.1"/>
    </source>
</evidence>
<keyword evidence="3" id="KW-0479">Metal-binding</keyword>
<evidence type="ECO:0000256" key="3">
    <source>
        <dbReference type="ARBA" id="ARBA00022723"/>
    </source>
</evidence>
<dbReference type="InterPro" id="IPR032466">
    <property type="entry name" value="Metal_Hydrolase"/>
</dbReference>
<organism evidence="9 10">
    <name type="scientific">Lachancea dasiensis</name>
    <dbReference type="NCBI Taxonomy" id="1072105"/>
    <lineage>
        <taxon>Eukaryota</taxon>
        <taxon>Fungi</taxon>
        <taxon>Dikarya</taxon>
        <taxon>Ascomycota</taxon>
        <taxon>Saccharomycotina</taxon>
        <taxon>Saccharomycetes</taxon>
        <taxon>Saccharomycetales</taxon>
        <taxon>Saccharomycetaceae</taxon>
        <taxon>Lachancea</taxon>
    </lineage>
</organism>
<evidence type="ECO:0000259" key="8">
    <source>
        <dbReference type="Pfam" id="PF01979"/>
    </source>
</evidence>
<sequence>MYDLVIKNGLICTASDLYQADIAICNGTIECIAGNIEAHLASEIIDAKGAFVTPGGIDAHVHVDEPLKLLGEVADTMESATRSAVAGGTTTVIAFATQDVSQTGPKALSKSIENTVDEYARQTLYCDYALHLILFQVEKDSLEGRELLGVQLENVYHDYGVTSLKVFMTYPGLQMSDYDILTTMHASRSNGFTTMVHAENGDIIKWMIEDLESKGLLEAYYHGVSRPPAIEGEATNRAIILSSTLQTPILFVHVSSPDAIRTISKAQARGLRVYAETCPQYALLSDEVTKCNHSRALPYVKAEAVDLETHSCGGGDKPYKVENFEGAKYICSPPIRPEGCQQQIWDGINNGTFTIVGSDHCPYYYQDKISKASKHRAYHDGKDGRFRYIPNGLPGVCTRLPLLFTYGYSQGNMKDMMKFVEVNCTNPAKLYGCYPQKGSILPGVSDADLVIWYPPNSTKTEYPSKPTVIRNELLEHACDYTPFEGFEVSNWPRFTIVKGRIVYREGCILSSNATGAYLPRAKSSMCSS</sequence>
<comment type="similarity">
    <text evidence="2">Belongs to the metallo-dependent hydrolases superfamily. Hydantoinase/dihydropyrimidinase family.</text>
</comment>
<comment type="PTM">
    <text evidence="7">Carbamylation allows a single lysine to coordinate two divalent metal cations.</text>
</comment>
<evidence type="ECO:0000313" key="10">
    <source>
        <dbReference type="Proteomes" id="UP000190274"/>
    </source>
</evidence>
<dbReference type="Gene3D" id="3.20.20.140">
    <property type="entry name" value="Metal-dependent hydrolases"/>
    <property type="match status" value="1"/>
</dbReference>
<dbReference type="GO" id="GO:0004157">
    <property type="term" value="F:dihydropyrimidinase activity"/>
    <property type="evidence" value="ECO:0007669"/>
    <property type="project" value="UniProtKB-EC"/>
</dbReference>
<dbReference type="PANTHER" id="PTHR11647">
    <property type="entry name" value="HYDRANTOINASE/DIHYDROPYRIMIDINASE FAMILY MEMBER"/>
    <property type="match status" value="1"/>
</dbReference>
<evidence type="ECO:0000256" key="5">
    <source>
        <dbReference type="ARBA" id="ARBA00036696"/>
    </source>
</evidence>
<dbReference type="InterPro" id="IPR050378">
    <property type="entry name" value="Metallo-dep_Hydrolases_sf"/>
</dbReference>
<dbReference type="OrthoDB" id="1924787at2759"/>
<dbReference type="SUPFAM" id="SSF51556">
    <property type="entry name" value="Metallo-dependent hydrolases"/>
    <property type="match status" value="1"/>
</dbReference>
<keyword evidence="4" id="KW-0378">Hydrolase</keyword>
<dbReference type="GO" id="GO:0005737">
    <property type="term" value="C:cytoplasm"/>
    <property type="evidence" value="ECO:0007669"/>
    <property type="project" value="InterPro"/>
</dbReference>
<evidence type="ECO:0000256" key="7">
    <source>
        <dbReference type="PIRSR" id="PIRSR611778-50"/>
    </source>
</evidence>
<comment type="cofactor">
    <cofactor evidence="1">
        <name>Zn(2+)</name>
        <dbReference type="ChEBI" id="CHEBI:29105"/>
    </cofactor>
</comment>
<dbReference type="PANTHER" id="PTHR11647:SF1">
    <property type="entry name" value="COLLAPSIN RESPONSE MEDIATOR PROTEIN"/>
    <property type="match status" value="1"/>
</dbReference>
<protein>
    <recommendedName>
        <fullName evidence="6">dihydropyrimidinase</fullName>
        <ecNumber evidence="6">3.5.2.2</ecNumber>
    </recommendedName>
</protein>
<gene>
    <name evidence="9" type="ORF">LADA_0F01376G</name>
</gene>
<dbReference type="Pfam" id="PF01979">
    <property type="entry name" value="Amidohydro_1"/>
    <property type="match status" value="1"/>
</dbReference>
<evidence type="ECO:0000256" key="1">
    <source>
        <dbReference type="ARBA" id="ARBA00001947"/>
    </source>
</evidence>
<evidence type="ECO:0000256" key="2">
    <source>
        <dbReference type="ARBA" id="ARBA00008829"/>
    </source>
</evidence>
<accession>A0A1G4JI11</accession>
<dbReference type="InterPro" id="IPR006680">
    <property type="entry name" value="Amidohydro-rel"/>
</dbReference>
<dbReference type="CDD" id="cd01314">
    <property type="entry name" value="D-HYD"/>
    <property type="match status" value="1"/>
</dbReference>
<dbReference type="EC" id="3.5.2.2" evidence="6"/>
<dbReference type="InterPro" id="IPR011778">
    <property type="entry name" value="Hydantoinase/dihydroPyrase"/>
</dbReference>
<dbReference type="InterPro" id="IPR011059">
    <property type="entry name" value="Metal-dep_hydrolase_composite"/>
</dbReference>
<evidence type="ECO:0000256" key="4">
    <source>
        <dbReference type="ARBA" id="ARBA00022801"/>
    </source>
</evidence>
<evidence type="ECO:0000256" key="6">
    <source>
        <dbReference type="ARBA" id="ARBA00039113"/>
    </source>
</evidence>
<keyword evidence="10" id="KW-1185">Reference proteome</keyword>
<dbReference type="GO" id="GO:0046872">
    <property type="term" value="F:metal ion binding"/>
    <property type="evidence" value="ECO:0007669"/>
    <property type="project" value="UniProtKB-KW"/>
</dbReference>
<dbReference type="SUPFAM" id="SSF51338">
    <property type="entry name" value="Composite domain of metallo-dependent hydrolases"/>
    <property type="match status" value="1"/>
</dbReference>
<name>A0A1G4JI11_9SACH</name>
<dbReference type="FunFam" id="3.20.20.140:FF:000174">
    <property type="entry name" value="Dihydropyrimidinase-related protein 2"/>
    <property type="match status" value="1"/>
</dbReference>
<reference evidence="9 10" key="1">
    <citation type="submission" date="2016-03" db="EMBL/GenBank/DDBJ databases">
        <authorList>
            <person name="Devillers H."/>
        </authorList>
    </citation>
    <scope>NUCLEOTIDE SEQUENCE [LARGE SCALE GENOMIC DNA]</scope>
    <source>
        <strain evidence="9">CBS 10888</strain>
    </source>
</reference>
<dbReference type="AlphaFoldDB" id="A0A1G4JI11"/>
<feature type="modified residue" description="N6-carboxylysine" evidence="7">
    <location>
        <position position="165"/>
    </location>
</feature>
<dbReference type="EMBL" id="LT598458">
    <property type="protein sequence ID" value="SCU90029.1"/>
    <property type="molecule type" value="Genomic_DNA"/>
</dbReference>
<proteinExistence type="inferred from homology"/>
<comment type="catalytic activity">
    <reaction evidence="5">
        <text>5,6-dihydrouracil + H2O = 3-(carbamoylamino)propanoate + H(+)</text>
        <dbReference type="Rhea" id="RHEA:16121"/>
        <dbReference type="ChEBI" id="CHEBI:11892"/>
        <dbReference type="ChEBI" id="CHEBI:15377"/>
        <dbReference type="ChEBI" id="CHEBI:15378"/>
        <dbReference type="ChEBI" id="CHEBI:15901"/>
        <dbReference type="EC" id="3.5.2.2"/>
    </reaction>
</comment>
<dbReference type="Proteomes" id="UP000190274">
    <property type="component" value="Chromosome F"/>
</dbReference>
<dbReference type="STRING" id="1266660.A0A1G4JI11"/>
<feature type="domain" description="Amidohydrolase-related" evidence="8">
    <location>
        <begin position="51"/>
        <end position="502"/>
    </location>
</feature>